<protein>
    <recommendedName>
        <fullName evidence="3">Platelet-activating factor receptor</fullName>
    </recommendedName>
</protein>
<organism evidence="16 17">
    <name type="scientific">Synaphobranchus kaupii</name>
    <name type="common">Kaup's arrowtooth eel</name>
    <dbReference type="NCBI Taxonomy" id="118154"/>
    <lineage>
        <taxon>Eukaryota</taxon>
        <taxon>Metazoa</taxon>
        <taxon>Chordata</taxon>
        <taxon>Craniata</taxon>
        <taxon>Vertebrata</taxon>
        <taxon>Euteleostomi</taxon>
        <taxon>Actinopterygii</taxon>
        <taxon>Neopterygii</taxon>
        <taxon>Teleostei</taxon>
        <taxon>Anguilliformes</taxon>
        <taxon>Synaphobranchidae</taxon>
        <taxon>Synaphobranchus</taxon>
    </lineage>
</organism>
<feature type="transmembrane region" description="Helical" evidence="14">
    <location>
        <begin position="268"/>
        <end position="286"/>
    </location>
</feature>
<feature type="transmembrane region" description="Helical" evidence="14">
    <location>
        <begin position="218"/>
        <end position="239"/>
    </location>
</feature>
<keyword evidence="13" id="KW-0807">Transducer</keyword>
<dbReference type="PANTHER" id="PTHR24233">
    <property type="entry name" value="P2Y PURINOCEPTOR-RELATED G-PROTEIN COUPLED RECEPTOR"/>
    <property type="match status" value="1"/>
</dbReference>
<keyword evidence="8" id="KW-0297">G-protein coupled receptor</keyword>
<dbReference type="InterPro" id="IPR000276">
    <property type="entry name" value="GPCR_Rhodpsn"/>
</dbReference>
<dbReference type="InterPro" id="IPR002282">
    <property type="entry name" value="PAF_rcpt"/>
</dbReference>
<gene>
    <name evidence="16" type="ORF">SKAU_G00420520</name>
</gene>
<dbReference type="PROSITE" id="PS50262">
    <property type="entry name" value="G_PROTEIN_RECEP_F1_2"/>
    <property type="match status" value="1"/>
</dbReference>
<reference evidence="16" key="1">
    <citation type="journal article" date="2023" name="Science">
        <title>Genome structures resolve the early diversification of teleost fishes.</title>
        <authorList>
            <person name="Parey E."/>
            <person name="Louis A."/>
            <person name="Montfort J."/>
            <person name="Bouchez O."/>
            <person name="Roques C."/>
            <person name="Iampietro C."/>
            <person name="Lluch J."/>
            <person name="Castinel A."/>
            <person name="Donnadieu C."/>
            <person name="Desvignes T."/>
            <person name="Floi Bucao C."/>
            <person name="Jouanno E."/>
            <person name="Wen M."/>
            <person name="Mejri S."/>
            <person name="Dirks R."/>
            <person name="Jansen H."/>
            <person name="Henkel C."/>
            <person name="Chen W.J."/>
            <person name="Zahm M."/>
            <person name="Cabau C."/>
            <person name="Klopp C."/>
            <person name="Thompson A.W."/>
            <person name="Robinson-Rechavi M."/>
            <person name="Braasch I."/>
            <person name="Lecointre G."/>
            <person name="Bobe J."/>
            <person name="Postlethwait J.H."/>
            <person name="Berthelot C."/>
            <person name="Roest Crollius H."/>
            <person name="Guiguen Y."/>
        </authorList>
    </citation>
    <scope>NUCLEOTIDE SEQUENCE</scope>
    <source>
        <strain evidence="16">WJC10195</strain>
    </source>
</reference>
<evidence type="ECO:0000256" key="1">
    <source>
        <dbReference type="ARBA" id="ARBA00004651"/>
    </source>
</evidence>
<keyword evidence="10" id="KW-1015">Disulfide bond</keyword>
<comment type="caution">
    <text evidence="16">The sequence shown here is derived from an EMBL/GenBank/DDBJ whole genome shotgun (WGS) entry which is preliminary data.</text>
</comment>
<dbReference type="GO" id="GO:0045028">
    <property type="term" value="F:G protein-coupled purinergic nucleotide receptor activity"/>
    <property type="evidence" value="ECO:0007669"/>
    <property type="project" value="TreeGrafter"/>
</dbReference>
<evidence type="ECO:0000256" key="8">
    <source>
        <dbReference type="ARBA" id="ARBA00023040"/>
    </source>
</evidence>
<evidence type="ECO:0000313" key="17">
    <source>
        <dbReference type="Proteomes" id="UP001152622"/>
    </source>
</evidence>
<proteinExistence type="predicted"/>
<evidence type="ECO:0000259" key="15">
    <source>
        <dbReference type="PROSITE" id="PS50262"/>
    </source>
</evidence>
<dbReference type="Proteomes" id="UP001152622">
    <property type="component" value="Chromosome 24"/>
</dbReference>
<dbReference type="EMBL" id="JAINUF010000024">
    <property type="protein sequence ID" value="KAJ8333156.1"/>
    <property type="molecule type" value="Genomic_DNA"/>
</dbReference>
<evidence type="ECO:0000256" key="9">
    <source>
        <dbReference type="ARBA" id="ARBA00023136"/>
    </source>
</evidence>
<dbReference type="GO" id="GO:0006935">
    <property type="term" value="P:chemotaxis"/>
    <property type="evidence" value="ECO:0007669"/>
    <property type="project" value="UniProtKB-KW"/>
</dbReference>
<feature type="transmembrane region" description="Helical" evidence="14">
    <location>
        <begin position="172"/>
        <end position="197"/>
    </location>
</feature>
<keyword evidence="9 14" id="KW-0472">Membrane</keyword>
<keyword evidence="12" id="KW-0325">Glycoprotein</keyword>
<evidence type="ECO:0000256" key="12">
    <source>
        <dbReference type="ARBA" id="ARBA00023180"/>
    </source>
</evidence>
<evidence type="ECO:0000256" key="10">
    <source>
        <dbReference type="ARBA" id="ARBA00023157"/>
    </source>
</evidence>
<evidence type="ECO:0000256" key="4">
    <source>
        <dbReference type="ARBA" id="ARBA00022475"/>
    </source>
</evidence>
<dbReference type="PANTHER" id="PTHR24233:SF6">
    <property type="entry name" value="PLATELET-ACTIVATING FACTOR RECEPTOR"/>
    <property type="match status" value="1"/>
</dbReference>
<keyword evidence="5" id="KW-0145">Chemotaxis</keyword>
<dbReference type="Pfam" id="PF00001">
    <property type="entry name" value="7tm_1"/>
    <property type="match status" value="1"/>
</dbReference>
<evidence type="ECO:0000256" key="13">
    <source>
        <dbReference type="ARBA" id="ARBA00023224"/>
    </source>
</evidence>
<sequence>MMPERVGNSSGNGSHVFLDSEFRYTLFPIFYSLVFILGLLANLSALFVLRRLRDAKAINEIRIYMTNLTVADLLFVCALPFWISYYDRRGDWIFGDTPLFNRYWAVTRPLSAASSDHRRRGIIVSLVVWAVTLSITVPQLVSPGVNRDEHNNVTRCFEHYHQSEEETKLSVLVIHFVIVGAFFLVFLLVVVCNVLIGRSLLAQRRTQAGRKRWGLKKQALLMVCVVVLVFVVCFVPHHLVQGPWSMATLEYGDLADGARQRLNDAHQITTVLMGLNCILDPVVYCFSTRRFRRYIASQLRCFGGARGCTDHTASTDVSLGSQRQAQLVPVETAPKA</sequence>
<dbReference type="Gene3D" id="1.20.1070.10">
    <property type="entry name" value="Rhodopsin 7-helix transmembrane proteins"/>
    <property type="match status" value="2"/>
</dbReference>
<dbReference type="GO" id="GO:0004992">
    <property type="term" value="F:platelet activating factor receptor activity"/>
    <property type="evidence" value="ECO:0007669"/>
    <property type="project" value="InterPro"/>
</dbReference>
<dbReference type="InterPro" id="IPR017452">
    <property type="entry name" value="GPCR_Rhodpsn_7TM"/>
</dbReference>
<keyword evidence="6 14" id="KW-0812">Transmembrane</keyword>
<keyword evidence="17" id="KW-1185">Reference proteome</keyword>
<evidence type="ECO:0000256" key="14">
    <source>
        <dbReference type="SAM" id="Phobius"/>
    </source>
</evidence>
<dbReference type="PRINTS" id="PR00237">
    <property type="entry name" value="GPCRRHODOPSN"/>
</dbReference>
<evidence type="ECO:0000313" key="16">
    <source>
        <dbReference type="EMBL" id="KAJ8333156.1"/>
    </source>
</evidence>
<name>A0A9Q1E6K8_SYNKA</name>
<dbReference type="AlphaFoldDB" id="A0A9Q1E6K8"/>
<comment type="subunit">
    <text evidence="2">Interacts with ARRB1.</text>
</comment>
<keyword evidence="4" id="KW-1003">Cell membrane</keyword>
<dbReference type="OrthoDB" id="5985406at2759"/>
<comment type="subcellular location">
    <subcellularLocation>
        <location evidence="1">Cell membrane</location>
        <topology evidence="1">Multi-pass membrane protein</topology>
    </subcellularLocation>
</comment>
<feature type="transmembrane region" description="Helical" evidence="14">
    <location>
        <begin position="61"/>
        <end position="83"/>
    </location>
</feature>
<feature type="transmembrane region" description="Helical" evidence="14">
    <location>
        <begin position="29"/>
        <end position="49"/>
    </location>
</feature>
<evidence type="ECO:0000256" key="2">
    <source>
        <dbReference type="ARBA" id="ARBA00011145"/>
    </source>
</evidence>
<evidence type="ECO:0000256" key="11">
    <source>
        <dbReference type="ARBA" id="ARBA00023170"/>
    </source>
</evidence>
<keyword evidence="7 14" id="KW-1133">Transmembrane helix</keyword>
<dbReference type="GO" id="GO:0005886">
    <property type="term" value="C:plasma membrane"/>
    <property type="evidence" value="ECO:0007669"/>
    <property type="project" value="UniProtKB-SubCell"/>
</dbReference>
<dbReference type="PRINTS" id="PR01153">
    <property type="entry name" value="PAFRECEPTOR"/>
</dbReference>
<keyword evidence="11" id="KW-0675">Receptor</keyword>
<dbReference type="SUPFAM" id="SSF81321">
    <property type="entry name" value="Family A G protein-coupled receptor-like"/>
    <property type="match status" value="1"/>
</dbReference>
<evidence type="ECO:0000256" key="5">
    <source>
        <dbReference type="ARBA" id="ARBA00022500"/>
    </source>
</evidence>
<evidence type="ECO:0000256" key="6">
    <source>
        <dbReference type="ARBA" id="ARBA00022692"/>
    </source>
</evidence>
<evidence type="ECO:0000256" key="3">
    <source>
        <dbReference type="ARBA" id="ARBA00016224"/>
    </source>
</evidence>
<feature type="domain" description="G-protein coupled receptors family 1 profile" evidence="15">
    <location>
        <begin position="100"/>
        <end position="284"/>
    </location>
</feature>
<evidence type="ECO:0000256" key="7">
    <source>
        <dbReference type="ARBA" id="ARBA00022989"/>
    </source>
</evidence>
<accession>A0A9Q1E6K8</accession>